<dbReference type="Gene3D" id="3.30.379.10">
    <property type="entry name" value="Chitobiase/beta-hexosaminidase domain 2-like"/>
    <property type="match status" value="1"/>
</dbReference>
<feature type="non-terminal residue" evidence="3">
    <location>
        <position position="248"/>
    </location>
</feature>
<keyword evidence="2" id="KW-0378">Hydrolase</keyword>
<dbReference type="GO" id="GO:0016787">
    <property type="term" value="F:hydrolase activity"/>
    <property type="evidence" value="ECO:0007669"/>
    <property type="project" value="UniProtKB-KW"/>
</dbReference>
<protein>
    <recommendedName>
        <fullName evidence="4">6-bladed beta-propeller</fullName>
    </recommendedName>
</protein>
<dbReference type="SUPFAM" id="SSF101898">
    <property type="entry name" value="NHL repeat"/>
    <property type="match status" value="1"/>
</dbReference>
<organism evidence="3">
    <name type="scientific">marine sediment metagenome</name>
    <dbReference type="NCBI Taxonomy" id="412755"/>
    <lineage>
        <taxon>unclassified sequences</taxon>
        <taxon>metagenomes</taxon>
        <taxon>ecological metagenomes</taxon>
    </lineage>
</organism>
<gene>
    <name evidence="3" type="ORF">S03H2_58783</name>
</gene>
<evidence type="ECO:0008006" key="4">
    <source>
        <dbReference type="Google" id="ProtNLM"/>
    </source>
</evidence>
<accession>X1J6S5</accession>
<dbReference type="Pfam" id="PF01436">
    <property type="entry name" value="NHL"/>
    <property type="match status" value="1"/>
</dbReference>
<dbReference type="InterPro" id="IPR029018">
    <property type="entry name" value="Hex-like_dom2"/>
</dbReference>
<dbReference type="EMBL" id="BARU01037763">
    <property type="protein sequence ID" value="GAH89672.1"/>
    <property type="molecule type" value="Genomic_DNA"/>
</dbReference>
<evidence type="ECO:0000313" key="3">
    <source>
        <dbReference type="EMBL" id="GAH89672.1"/>
    </source>
</evidence>
<sequence>ASSTMELFAGGTAGSGPGEFHLIGVGGIDIDHLGNVYVADTGNNRIQMFDSDGNSVKEIGAGMLTGNSFSDVGVDSLGFLYTVNKAFDYQLYKFMLSRYPPYRAEPAVDVKIPLLKEGDILLLVKDGEPAASIIIARDASLKVVKHARFLQKTIEQMTGVRLPVRDDSRDWEGAQILVGPSKLNDVTVPQGFDQPEAYRVVVEGRKVSLVGNDAGPYQGTGYAVYDLLWELGCGWFGPDPLYQVIPET</sequence>
<dbReference type="SUPFAM" id="SSF55545">
    <property type="entry name" value="beta-N-acetylhexosaminidase-like domain"/>
    <property type="match status" value="1"/>
</dbReference>
<name>X1J6S5_9ZZZZ</name>
<dbReference type="InterPro" id="IPR011042">
    <property type="entry name" value="6-blade_b-propeller_TolB-like"/>
</dbReference>
<proteinExistence type="predicted"/>
<feature type="non-terminal residue" evidence="3">
    <location>
        <position position="1"/>
    </location>
</feature>
<dbReference type="AlphaFoldDB" id="X1J6S5"/>
<comment type="caution">
    <text evidence="3">The sequence shown here is derived from an EMBL/GenBank/DDBJ whole genome shotgun (WGS) entry which is preliminary data.</text>
</comment>
<dbReference type="InterPro" id="IPR001258">
    <property type="entry name" value="NHL_repeat"/>
</dbReference>
<evidence type="ECO:0000256" key="2">
    <source>
        <dbReference type="ARBA" id="ARBA00022801"/>
    </source>
</evidence>
<dbReference type="Gene3D" id="2.120.10.30">
    <property type="entry name" value="TolB, C-terminal domain"/>
    <property type="match status" value="1"/>
</dbReference>
<evidence type="ECO:0000256" key="1">
    <source>
        <dbReference type="ARBA" id="ARBA00022737"/>
    </source>
</evidence>
<reference evidence="3" key="1">
    <citation type="journal article" date="2014" name="Front. Microbiol.">
        <title>High frequency of phylogenetically diverse reductive dehalogenase-homologous genes in deep subseafloor sedimentary metagenomes.</title>
        <authorList>
            <person name="Kawai M."/>
            <person name="Futagami T."/>
            <person name="Toyoda A."/>
            <person name="Takaki Y."/>
            <person name="Nishi S."/>
            <person name="Hori S."/>
            <person name="Arai W."/>
            <person name="Tsubouchi T."/>
            <person name="Morono Y."/>
            <person name="Uchiyama I."/>
            <person name="Ito T."/>
            <person name="Fujiyama A."/>
            <person name="Inagaki F."/>
            <person name="Takami H."/>
        </authorList>
    </citation>
    <scope>NUCLEOTIDE SEQUENCE</scope>
    <source>
        <strain evidence="3">Expedition CK06-06</strain>
    </source>
</reference>
<dbReference type="PROSITE" id="PS51125">
    <property type="entry name" value="NHL"/>
    <property type="match status" value="1"/>
</dbReference>
<keyword evidence="1" id="KW-0677">Repeat</keyword>